<dbReference type="InterPro" id="IPR007159">
    <property type="entry name" value="SpoVT-AbrB_dom"/>
</dbReference>
<dbReference type="InterPro" id="IPR039052">
    <property type="entry name" value="Antitox_PemI-like"/>
</dbReference>
<dbReference type="STRING" id="1526658.BHK69_24835"/>
<dbReference type="SMART" id="SM00966">
    <property type="entry name" value="SpoVT_AbrB"/>
    <property type="match status" value="1"/>
</dbReference>
<proteinExistence type="predicted"/>
<keyword evidence="3" id="KW-1185">Reference proteome</keyword>
<evidence type="ECO:0000313" key="2">
    <source>
        <dbReference type="EMBL" id="AOO83243.1"/>
    </source>
</evidence>
<dbReference type="SUPFAM" id="SSF89447">
    <property type="entry name" value="AbrB/MazE/MraZ-like"/>
    <property type="match status" value="1"/>
</dbReference>
<dbReference type="Proteomes" id="UP000094969">
    <property type="component" value="Chromosome"/>
</dbReference>
<dbReference type="EMBL" id="CP017147">
    <property type="protein sequence ID" value="AOO83243.1"/>
    <property type="molecule type" value="Genomic_DNA"/>
</dbReference>
<evidence type="ECO:0000259" key="1">
    <source>
        <dbReference type="SMART" id="SM00966"/>
    </source>
</evidence>
<dbReference type="PANTHER" id="PTHR40516">
    <property type="entry name" value="ANTITOXIN CHPS-RELATED"/>
    <property type="match status" value="1"/>
</dbReference>
<dbReference type="AlphaFoldDB" id="A0A1D7U796"/>
<dbReference type="Pfam" id="PF04014">
    <property type="entry name" value="MazE_antitoxin"/>
    <property type="match status" value="1"/>
</dbReference>
<feature type="domain" description="SpoVT-AbrB" evidence="1">
    <location>
        <begin position="6"/>
        <end position="51"/>
    </location>
</feature>
<reference evidence="2 3" key="1">
    <citation type="journal article" date="2015" name="Antonie Van Leeuwenhoek">
        <title>Bosea vaviloviae sp. nov., a new species of slow-growing rhizobia isolated from nodules of the relict species Vavilovia formosa (Stev.) Fed.</title>
        <authorList>
            <person name="Safronova V.I."/>
            <person name="Kuznetsova I.G."/>
            <person name="Sazanova A.L."/>
            <person name="Kimeklis A.K."/>
            <person name="Belimov A.A."/>
            <person name="Andronov E.E."/>
            <person name="Pinaev A.G."/>
            <person name="Chizhevskaya E.P."/>
            <person name="Pukhaev A.R."/>
            <person name="Popov K.P."/>
            <person name="Willems A."/>
            <person name="Tikhonovich I.A."/>
        </authorList>
    </citation>
    <scope>NUCLEOTIDE SEQUENCE [LARGE SCALE GENOMIC DNA]</scope>
    <source>
        <strain evidence="2 3">Vaf18</strain>
    </source>
</reference>
<name>A0A1D7U796_9HYPH</name>
<dbReference type="RefSeq" id="WP_069692443.1">
    <property type="nucleotide sequence ID" value="NZ_CP017147.1"/>
</dbReference>
<evidence type="ECO:0000313" key="3">
    <source>
        <dbReference type="Proteomes" id="UP000094969"/>
    </source>
</evidence>
<dbReference type="PANTHER" id="PTHR40516:SF1">
    <property type="entry name" value="ANTITOXIN CHPS-RELATED"/>
    <property type="match status" value="1"/>
</dbReference>
<sequence>MKVQVAKWGNSTAVRLPKAVVKQLGLTSGMMLDVSVDDGVVKLAPDLDEAKIEGASAGKPEPFPVTMEWMIAEAERLGGLKNAPEDDFDWGPDVGSEIIYDDYNPRRKAL</sequence>
<accession>A0A1D7U796</accession>
<dbReference type="GO" id="GO:0003677">
    <property type="term" value="F:DNA binding"/>
    <property type="evidence" value="ECO:0007669"/>
    <property type="project" value="InterPro"/>
</dbReference>
<dbReference type="InterPro" id="IPR037914">
    <property type="entry name" value="SpoVT-AbrB_sf"/>
</dbReference>
<dbReference type="KEGG" id="bvv:BHK69_24835"/>
<organism evidence="2 3">
    <name type="scientific">Bosea vaviloviae</name>
    <dbReference type="NCBI Taxonomy" id="1526658"/>
    <lineage>
        <taxon>Bacteria</taxon>
        <taxon>Pseudomonadati</taxon>
        <taxon>Pseudomonadota</taxon>
        <taxon>Alphaproteobacteria</taxon>
        <taxon>Hyphomicrobiales</taxon>
        <taxon>Boseaceae</taxon>
        <taxon>Bosea</taxon>
    </lineage>
</organism>
<dbReference type="OrthoDB" id="9795766at2"/>
<protein>
    <recommendedName>
        <fullName evidence="1">SpoVT-AbrB domain-containing protein</fullName>
    </recommendedName>
</protein>
<dbReference type="GO" id="GO:0097351">
    <property type="term" value="F:toxin sequestering activity"/>
    <property type="evidence" value="ECO:0007669"/>
    <property type="project" value="InterPro"/>
</dbReference>
<gene>
    <name evidence="2" type="ORF">BHK69_24835</name>
</gene>
<dbReference type="Gene3D" id="2.10.260.10">
    <property type="match status" value="1"/>
</dbReference>